<keyword evidence="8 9" id="KW-0066">ATP synthesis</keyword>
<evidence type="ECO:0000256" key="2">
    <source>
        <dbReference type="ARBA" id="ARBA00005712"/>
    </source>
</evidence>
<evidence type="ECO:0000256" key="9">
    <source>
        <dbReference type="HAMAP-Rule" id="MF_00530"/>
    </source>
</evidence>
<proteinExistence type="inferred from homology"/>
<dbReference type="InterPro" id="IPR020547">
    <property type="entry name" value="ATP_synth_F1_esu_C"/>
</dbReference>
<evidence type="ECO:0000256" key="5">
    <source>
        <dbReference type="ARBA" id="ARBA00023065"/>
    </source>
</evidence>
<dbReference type="Proteomes" id="UP000184526">
    <property type="component" value="Unassembled WGS sequence"/>
</dbReference>
<dbReference type="Pfam" id="PF00401">
    <property type="entry name" value="ATP-synt_DE"/>
    <property type="match status" value="1"/>
</dbReference>
<evidence type="ECO:0000256" key="6">
    <source>
        <dbReference type="ARBA" id="ARBA00023136"/>
    </source>
</evidence>
<reference evidence="14 15" key="1">
    <citation type="submission" date="2016-11" db="EMBL/GenBank/DDBJ databases">
        <authorList>
            <person name="Jaros S."/>
            <person name="Januszkiewicz K."/>
            <person name="Wedrychowicz H."/>
        </authorList>
    </citation>
    <scope>NUCLEOTIDE SEQUENCE [LARGE SCALE GENOMIC DNA]</scope>
    <source>
        <strain evidence="14 15">DSM 3089</strain>
    </source>
</reference>
<dbReference type="GO" id="GO:0005886">
    <property type="term" value="C:plasma membrane"/>
    <property type="evidence" value="ECO:0007669"/>
    <property type="project" value="UniProtKB-SubCell"/>
</dbReference>
<evidence type="ECO:0000313" key="15">
    <source>
        <dbReference type="Proteomes" id="UP000184526"/>
    </source>
</evidence>
<keyword evidence="4 9" id="KW-1003">Cell membrane</keyword>
<dbReference type="Gene3D" id="1.20.5.440">
    <property type="entry name" value="ATP synthase delta/epsilon subunit, C-terminal domain"/>
    <property type="match status" value="1"/>
</dbReference>
<comment type="function">
    <text evidence="9">Produces ATP from ADP in the presence of a proton gradient across the membrane.</text>
</comment>
<keyword evidence="6 9" id="KW-0472">Membrane</keyword>
<dbReference type="SUPFAM" id="SSF46604">
    <property type="entry name" value="Epsilon subunit of F1F0-ATP synthase C-terminal domain"/>
    <property type="match status" value="1"/>
</dbReference>
<dbReference type="EMBL" id="FQXP01000005">
    <property type="protein sequence ID" value="SHH81641.1"/>
    <property type="molecule type" value="Genomic_DNA"/>
</dbReference>
<evidence type="ECO:0000256" key="10">
    <source>
        <dbReference type="RuleBase" id="RU003656"/>
    </source>
</evidence>
<dbReference type="STRING" id="1121306.SAMN02745196_01505"/>
<keyword evidence="15" id="KW-1185">Reference proteome</keyword>
<comment type="subcellular location">
    <subcellularLocation>
        <location evidence="1 9">Cell membrane</location>
        <topology evidence="1 9">Peripheral membrane protein</topology>
    </subcellularLocation>
</comment>
<dbReference type="InterPro" id="IPR036771">
    <property type="entry name" value="ATPsynth_dsu/esu_N"/>
</dbReference>
<name>A0A1M5W2F6_9CLOT</name>
<keyword evidence="5 9" id="KW-0406">Ion transport</keyword>
<evidence type="ECO:0000256" key="11">
    <source>
        <dbReference type="SAM" id="Coils"/>
    </source>
</evidence>
<comment type="subunit">
    <text evidence="9 10">F-type ATPases have 2 components, CF(1) - the catalytic core - and CF(0) - the membrane proton channel. CF(1) has five subunits: alpha(3), beta(3), gamma(1), delta(1), epsilon(1). CF(0) has three main subunits: a, b and c.</text>
</comment>
<dbReference type="Pfam" id="PF02823">
    <property type="entry name" value="ATP-synt_DE_N"/>
    <property type="match status" value="1"/>
</dbReference>
<evidence type="ECO:0000256" key="7">
    <source>
        <dbReference type="ARBA" id="ARBA00023196"/>
    </source>
</evidence>
<comment type="similarity">
    <text evidence="2 9 10">Belongs to the ATPase epsilon chain family.</text>
</comment>
<accession>A0A1M5W2F6</accession>
<dbReference type="InterPro" id="IPR001469">
    <property type="entry name" value="ATP_synth_F1_dsu/esu"/>
</dbReference>
<evidence type="ECO:0000256" key="8">
    <source>
        <dbReference type="ARBA" id="ARBA00023310"/>
    </source>
</evidence>
<feature type="domain" description="ATP synthase epsilon subunit C-terminal" evidence="12">
    <location>
        <begin position="86"/>
        <end position="131"/>
    </location>
</feature>
<dbReference type="PANTHER" id="PTHR13822:SF10">
    <property type="entry name" value="ATP SYNTHASE EPSILON CHAIN, CHLOROPLASTIC"/>
    <property type="match status" value="1"/>
</dbReference>
<evidence type="ECO:0000256" key="1">
    <source>
        <dbReference type="ARBA" id="ARBA00004202"/>
    </source>
</evidence>
<evidence type="ECO:0000259" key="12">
    <source>
        <dbReference type="Pfam" id="PF00401"/>
    </source>
</evidence>
<dbReference type="GO" id="GO:0045259">
    <property type="term" value="C:proton-transporting ATP synthase complex"/>
    <property type="evidence" value="ECO:0007669"/>
    <property type="project" value="UniProtKB-KW"/>
</dbReference>
<dbReference type="CDD" id="cd12152">
    <property type="entry name" value="F1-ATPase_delta"/>
    <property type="match status" value="1"/>
</dbReference>
<protein>
    <recommendedName>
        <fullName evidence="9">ATP synthase epsilon chain</fullName>
    </recommendedName>
    <alternativeName>
        <fullName evidence="9">ATP synthase F1 sector epsilon subunit</fullName>
    </alternativeName>
    <alternativeName>
        <fullName evidence="9">F-ATPase epsilon subunit</fullName>
    </alternativeName>
</protein>
<feature type="domain" description="ATP synthase F1 complex delta/epsilon subunit N-terminal" evidence="13">
    <location>
        <begin position="4"/>
        <end position="81"/>
    </location>
</feature>
<dbReference type="RefSeq" id="WP_072831406.1">
    <property type="nucleotide sequence ID" value="NZ_FQXP01000005.1"/>
</dbReference>
<dbReference type="HAMAP" id="MF_00530">
    <property type="entry name" value="ATP_synth_epsil_bac"/>
    <property type="match status" value="1"/>
</dbReference>
<feature type="coiled-coil region" evidence="11">
    <location>
        <begin position="90"/>
        <end position="117"/>
    </location>
</feature>
<dbReference type="InterPro" id="IPR036794">
    <property type="entry name" value="ATP_F1_dsu/esu_C_sf"/>
</dbReference>
<evidence type="ECO:0000259" key="13">
    <source>
        <dbReference type="Pfam" id="PF02823"/>
    </source>
</evidence>
<sequence length="131" mass="14883">MNEMELNILTPEKRFFNGKVSELVIKGEGGYMGILPGHTPLVMAMIPHVATLKIDNESKQIFISTGLLSLANDKIDIVCEACEWPKDIDKIRAEKSKERAEERLKEKKDNLDMKRAQYSLIRALARLQIAE</sequence>
<dbReference type="SUPFAM" id="SSF51344">
    <property type="entry name" value="Epsilon subunit of F1F0-ATP synthase N-terminal domain"/>
    <property type="match status" value="1"/>
</dbReference>
<organism evidence="14 15">
    <name type="scientific">Clostridium collagenovorans DSM 3089</name>
    <dbReference type="NCBI Taxonomy" id="1121306"/>
    <lineage>
        <taxon>Bacteria</taxon>
        <taxon>Bacillati</taxon>
        <taxon>Bacillota</taxon>
        <taxon>Clostridia</taxon>
        <taxon>Eubacteriales</taxon>
        <taxon>Clostridiaceae</taxon>
        <taxon>Clostridium</taxon>
    </lineage>
</organism>
<keyword evidence="11" id="KW-0175">Coiled coil</keyword>
<dbReference type="AlphaFoldDB" id="A0A1M5W2F6"/>
<evidence type="ECO:0000313" key="14">
    <source>
        <dbReference type="EMBL" id="SHH81641.1"/>
    </source>
</evidence>
<keyword evidence="9" id="KW-0375">Hydrogen ion transport</keyword>
<dbReference type="OrthoDB" id="9804110at2"/>
<dbReference type="InterPro" id="IPR020546">
    <property type="entry name" value="ATP_synth_F1_dsu/esu_N"/>
</dbReference>
<dbReference type="GO" id="GO:0005524">
    <property type="term" value="F:ATP binding"/>
    <property type="evidence" value="ECO:0007669"/>
    <property type="project" value="UniProtKB-UniRule"/>
</dbReference>
<gene>
    <name evidence="9" type="primary">atpC</name>
    <name evidence="14" type="ORF">SAMN02745196_01505</name>
</gene>
<keyword evidence="3 9" id="KW-0813">Transport</keyword>
<keyword evidence="7 9" id="KW-0139">CF(1)</keyword>
<dbReference type="GO" id="GO:0046933">
    <property type="term" value="F:proton-transporting ATP synthase activity, rotational mechanism"/>
    <property type="evidence" value="ECO:0007669"/>
    <property type="project" value="UniProtKB-UniRule"/>
</dbReference>
<dbReference type="Gene3D" id="2.60.15.10">
    <property type="entry name" value="F0F1 ATP synthase delta/epsilon subunit, N-terminal"/>
    <property type="match status" value="1"/>
</dbReference>
<dbReference type="PANTHER" id="PTHR13822">
    <property type="entry name" value="ATP SYNTHASE DELTA/EPSILON CHAIN"/>
    <property type="match status" value="1"/>
</dbReference>
<evidence type="ECO:0000256" key="4">
    <source>
        <dbReference type="ARBA" id="ARBA00022475"/>
    </source>
</evidence>
<evidence type="ECO:0000256" key="3">
    <source>
        <dbReference type="ARBA" id="ARBA00022448"/>
    </source>
</evidence>
<dbReference type="NCBIfam" id="TIGR01216">
    <property type="entry name" value="ATP_synt_epsi"/>
    <property type="match status" value="1"/>
</dbReference>